<dbReference type="EMBL" id="WOEZ01000185">
    <property type="protein sequence ID" value="NPT59047.1"/>
    <property type="molecule type" value="Genomic_DNA"/>
</dbReference>
<dbReference type="AlphaFoldDB" id="A0A972NU65"/>
<accession>A0A972NU65</accession>
<comment type="caution">
    <text evidence="2">The sequence shown here is derived from an EMBL/GenBank/DDBJ whole genome shotgun (WGS) entry which is preliminary data.</text>
</comment>
<evidence type="ECO:0000256" key="1">
    <source>
        <dbReference type="SAM" id="Phobius"/>
    </source>
</evidence>
<evidence type="ECO:0000313" key="3">
    <source>
        <dbReference type="Proteomes" id="UP000655523"/>
    </source>
</evidence>
<name>A0A972NU65_9BURK</name>
<keyword evidence="1" id="KW-0472">Membrane</keyword>
<gene>
    <name evidence="2" type="ORF">GNZ13_31930</name>
</gene>
<reference evidence="2 3" key="1">
    <citation type="submission" date="2019-11" db="EMBL/GenBank/DDBJ databases">
        <title>Metabolism of dissolved organic matter in forest soils.</title>
        <authorList>
            <person name="Cyle K.T."/>
            <person name="Wilhelm R.C."/>
            <person name="Martinez C.E."/>
        </authorList>
    </citation>
    <scope>NUCLEOTIDE SEQUENCE [LARGE SCALE GENOMIC DNA]</scope>
    <source>
        <strain evidence="2 3">5N</strain>
    </source>
</reference>
<dbReference type="Proteomes" id="UP000655523">
    <property type="component" value="Unassembled WGS sequence"/>
</dbReference>
<keyword evidence="1" id="KW-0812">Transmembrane</keyword>
<sequence length="68" mass="7447">MTRPYFLRRLSGRVVRNVAGINREPIRHPDITDDLAIGVLIFLSGAGLATLVMVGFFGDRLFDVLCGG</sequence>
<evidence type="ECO:0000313" key="2">
    <source>
        <dbReference type="EMBL" id="NPT59047.1"/>
    </source>
</evidence>
<feature type="transmembrane region" description="Helical" evidence="1">
    <location>
        <begin position="35"/>
        <end position="58"/>
    </location>
</feature>
<keyword evidence="1" id="KW-1133">Transmembrane helix</keyword>
<protein>
    <submittedName>
        <fullName evidence="2">Uncharacterized protein</fullName>
    </submittedName>
</protein>
<proteinExistence type="predicted"/>
<keyword evidence="3" id="KW-1185">Reference proteome</keyword>
<organism evidence="2 3">
    <name type="scientific">Paraburkholderia elongata</name>
    <dbReference type="NCBI Taxonomy" id="2675747"/>
    <lineage>
        <taxon>Bacteria</taxon>
        <taxon>Pseudomonadati</taxon>
        <taxon>Pseudomonadota</taxon>
        <taxon>Betaproteobacteria</taxon>
        <taxon>Burkholderiales</taxon>
        <taxon>Burkholderiaceae</taxon>
        <taxon>Paraburkholderia</taxon>
    </lineage>
</organism>
<dbReference type="RefSeq" id="WP_172172039.1">
    <property type="nucleotide sequence ID" value="NZ_WOEZ01000185.1"/>
</dbReference>